<dbReference type="InterPro" id="IPR012902">
    <property type="entry name" value="N_methyl_site"/>
</dbReference>
<evidence type="ECO:0000256" key="3">
    <source>
        <dbReference type="RuleBase" id="RU000389"/>
    </source>
</evidence>
<reference evidence="5 6" key="1">
    <citation type="submission" date="2020-11" db="EMBL/GenBank/DDBJ databases">
        <authorList>
            <person name="Sun Q."/>
        </authorList>
    </citation>
    <scope>NUCLEOTIDE SEQUENCE [LARGE SCALE GENOMIC DNA]</scope>
    <source>
        <strain evidence="5 6">P8398</strain>
    </source>
</reference>
<keyword evidence="4" id="KW-1133">Transmembrane helix</keyword>
<dbReference type="NCBIfam" id="TIGR02532">
    <property type="entry name" value="IV_pilin_GFxxxE"/>
    <property type="match status" value="1"/>
</dbReference>
<dbReference type="Gene3D" id="3.30.700.10">
    <property type="entry name" value="Glycoprotein, Type 4 Pilin"/>
    <property type="match status" value="1"/>
</dbReference>
<keyword evidence="4" id="KW-0472">Membrane</keyword>
<dbReference type="InterPro" id="IPR045584">
    <property type="entry name" value="Pilin-like"/>
</dbReference>
<evidence type="ECO:0000256" key="4">
    <source>
        <dbReference type="SAM" id="Phobius"/>
    </source>
</evidence>
<keyword evidence="6" id="KW-1185">Reference proteome</keyword>
<evidence type="ECO:0000313" key="5">
    <source>
        <dbReference type="EMBL" id="QPI53097.1"/>
    </source>
</evidence>
<accession>A0AA48WIR7</accession>
<gene>
    <name evidence="5" type="ORF">IV454_04380</name>
</gene>
<sequence>MPFDRPIAARQLAGFTLIELLIVVAIIGVLAAVAMPLYQDYVAKSKVSAAIEESAGARTGIDTEVLNTPDLDAGATMLATKLQAESINCTLSTTAAVAGATSVSCLIKGGPASVTGKKISWSRTGTGAWTCTAAGVDPKHTSASCPP</sequence>
<comment type="similarity">
    <text evidence="1 3">Belongs to the N-Me-Phe pilin family.</text>
</comment>
<dbReference type="Pfam" id="PF00114">
    <property type="entry name" value="Pilin"/>
    <property type="match status" value="1"/>
</dbReference>
<keyword evidence="4" id="KW-0812">Transmembrane</keyword>
<feature type="transmembrane region" description="Helical" evidence="4">
    <location>
        <begin position="12"/>
        <end position="38"/>
    </location>
</feature>
<dbReference type="EMBL" id="CP065053">
    <property type="protein sequence ID" value="QPI53097.1"/>
    <property type="molecule type" value="Genomic_DNA"/>
</dbReference>
<keyword evidence="3" id="KW-0281">Fimbrium</keyword>
<dbReference type="Proteomes" id="UP000662888">
    <property type="component" value="Chromosome"/>
</dbReference>
<name>A0AA48WIR7_9BURK</name>
<evidence type="ECO:0000256" key="1">
    <source>
        <dbReference type="ARBA" id="ARBA00005233"/>
    </source>
</evidence>
<dbReference type="SUPFAM" id="SSF54523">
    <property type="entry name" value="Pili subunits"/>
    <property type="match status" value="1"/>
</dbReference>
<protein>
    <submittedName>
        <fullName evidence="5">Pilin</fullName>
    </submittedName>
</protein>
<evidence type="ECO:0000256" key="2">
    <source>
        <dbReference type="ARBA" id="ARBA00022481"/>
    </source>
</evidence>
<evidence type="ECO:0000313" key="6">
    <source>
        <dbReference type="Proteomes" id="UP000662888"/>
    </source>
</evidence>
<keyword evidence="2" id="KW-0488">Methylation</keyword>
<dbReference type="Pfam" id="PF07963">
    <property type="entry name" value="N_methyl"/>
    <property type="match status" value="1"/>
</dbReference>
<dbReference type="InterPro" id="IPR001082">
    <property type="entry name" value="Pilin"/>
</dbReference>
<dbReference type="PROSITE" id="PS00409">
    <property type="entry name" value="PROKAR_NTER_METHYL"/>
    <property type="match status" value="1"/>
</dbReference>
<proteinExistence type="inferred from homology"/>
<organism evidence="5 6">
    <name type="scientific">Massilia antarctica</name>
    <dbReference type="NCBI Taxonomy" id="2765360"/>
    <lineage>
        <taxon>Bacteria</taxon>
        <taxon>Pseudomonadati</taxon>
        <taxon>Pseudomonadota</taxon>
        <taxon>Betaproteobacteria</taxon>
        <taxon>Burkholderiales</taxon>
        <taxon>Oxalobacteraceae</taxon>
        <taxon>Telluria group</taxon>
        <taxon>Massilia</taxon>
    </lineage>
</organism>